<evidence type="ECO:0000313" key="1">
    <source>
        <dbReference type="EMBL" id="SET89082.1"/>
    </source>
</evidence>
<organism evidence="1 2">
    <name type="scientific">Thomasclavelia cocleata</name>
    <dbReference type="NCBI Taxonomy" id="69824"/>
    <lineage>
        <taxon>Bacteria</taxon>
        <taxon>Bacillati</taxon>
        <taxon>Bacillota</taxon>
        <taxon>Erysipelotrichia</taxon>
        <taxon>Erysipelotrichales</taxon>
        <taxon>Coprobacillaceae</taxon>
        <taxon>Thomasclavelia</taxon>
    </lineage>
</organism>
<dbReference type="GeneID" id="78289645"/>
<dbReference type="RefSeq" id="WP_092357013.1">
    <property type="nucleotide sequence ID" value="NZ_CAJTPY010000062.1"/>
</dbReference>
<dbReference type="Proteomes" id="UP000198558">
    <property type="component" value="Unassembled WGS sequence"/>
</dbReference>
<dbReference type="EMBL" id="FOIN01000067">
    <property type="protein sequence ID" value="SET89082.1"/>
    <property type="molecule type" value="Genomic_DNA"/>
</dbReference>
<name>A0A1I0HYB2_9FIRM</name>
<reference evidence="2" key="1">
    <citation type="submission" date="2016-10" db="EMBL/GenBank/DDBJ databases">
        <authorList>
            <person name="Varghese N."/>
            <person name="Submissions S."/>
        </authorList>
    </citation>
    <scope>NUCLEOTIDE SEQUENCE [LARGE SCALE GENOMIC DNA]</scope>
    <source>
        <strain evidence="2">DSM 1551</strain>
    </source>
</reference>
<gene>
    <name evidence="1" type="ORF">SAMN04489758_1674</name>
</gene>
<evidence type="ECO:0000313" key="2">
    <source>
        <dbReference type="Proteomes" id="UP000198558"/>
    </source>
</evidence>
<dbReference type="AlphaFoldDB" id="A0A1I0HYB2"/>
<accession>A0A1I0HYB2</accession>
<protein>
    <submittedName>
        <fullName evidence="1">Uncharacterized protein</fullName>
    </submittedName>
</protein>
<keyword evidence="2" id="KW-1185">Reference proteome</keyword>
<proteinExistence type="predicted"/>
<sequence length="194" mass="22069">MKNVFIKFLLSITVFFICNSLLDLHALENDSDSLIYTDVINSIENRNNIEVYDENSENITEKYFAIMLPLDTNDEKSVINKFNSLNILCIVNNSVETVDMYSDSQKKCTIYGAYSSGIKYRVEVTVKYKYNDINGNLVAIYSWSSKYYSMTNGYTGEVLSADVKRAGTKSINIAISVQCKETRENDYTGDTFTV</sequence>